<dbReference type="EMBL" id="BAABIS010000001">
    <property type="protein sequence ID" value="GAA4838294.1"/>
    <property type="molecule type" value="Genomic_DNA"/>
</dbReference>
<accession>A0ABP9DCG9</accession>
<reference evidence="3" key="1">
    <citation type="journal article" date="2019" name="Int. J. Syst. Evol. Microbiol.">
        <title>The Global Catalogue of Microorganisms (GCM) 10K type strain sequencing project: providing services to taxonomists for standard genome sequencing and annotation.</title>
        <authorList>
            <consortium name="The Broad Institute Genomics Platform"/>
            <consortium name="The Broad Institute Genome Sequencing Center for Infectious Disease"/>
            <person name="Wu L."/>
            <person name="Ma J."/>
        </authorList>
    </citation>
    <scope>NUCLEOTIDE SEQUENCE [LARGE SCALE GENOMIC DNA]</scope>
    <source>
        <strain evidence="3">JCM 13006</strain>
    </source>
</reference>
<dbReference type="Gene3D" id="3.30.750.24">
    <property type="entry name" value="STAS domain"/>
    <property type="match status" value="1"/>
</dbReference>
<name>A0ABP9DCG9_9ACTN</name>
<dbReference type="SUPFAM" id="SSF52091">
    <property type="entry name" value="SpoIIaa-like"/>
    <property type="match status" value="1"/>
</dbReference>
<sequence length="111" mass="11774">MPDAAITVTVRDGAVVCAITGALHHDNEAQFRAVLTRALARQPGVLAVDLSGVDLLASSGLNALLTVRREAIERGVRLVLVAPSVPARHTLRITEVDTVLLTVPTLEHALR</sequence>
<organism evidence="2 3">
    <name type="scientific">Kitasatospora terrestris</name>
    <dbReference type="NCBI Taxonomy" id="258051"/>
    <lineage>
        <taxon>Bacteria</taxon>
        <taxon>Bacillati</taxon>
        <taxon>Actinomycetota</taxon>
        <taxon>Actinomycetes</taxon>
        <taxon>Kitasatosporales</taxon>
        <taxon>Streptomycetaceae</taxon>
        <taxon>Kitasatospora</taxon>
    </lineage>
</organism>
<comment type="caution">
    <text evidence="2">The sequence shown here is derived from an EMBL/GenBank/DDBJ whole genome shotgun (WGS) entry which is preliminary data.</text>
</comment>
<keyword evidence="3" id="KW-1185">Reference proteome</keyword>
<dbReference type="Proteomes" id="UP001501752">
    <property type="component" value="Unassembled WGS sequence"/>
</dbReference>
<protein>
    <recommendedName>
        <fullName evidence="1">STAS domain-containing protein</fullName>
    </recommendedName>
</protein>
<proteinExistence type="predicted"/>
<dbReference type="PROSITE" id="PS50801">
    <property type="entry name" value="STAS"/>
    <property type="match status" value="1"/>
</dbReference>
<gene>
    <name evidence="2" type="ORF">GCM10023235_11870</name>
</gene>
<feature type="domain" description="STAS" evidence="1">
    <location>
        <begin position="4"/>
        <end position="111"/>
    </location>
</feature>
<dbReference type="InterPro" id="IPR002645">
    <property type="entry name" value="STAS_dom"/>
</dbReference>
<dbReference type="CDD" id="cd07043">
    <property type="entry name" value="STAS_anti-anti-sigma_factors"/>
    <property type="match status" value="1"/>
</dbReference>
<evidence type="ECO:0000313" key="2">
    <source>
        <dbReference type="EMBL" id="GAA4838294.1"/>
    </source>
</evidence>
<dbReference type="PANTHER" id="PTHR33495:SF2">
    <property type="entry name" value="ANTI-SIGMA FACTOR ANTAGONIST TM_1081-RELATED"/>
    <property type="match status" value="1"/>
</dbReference>
<dbReference type="Pfam" id="PF01740">
    <property type="entry name" value="STAS"/>
    <property type="match status" value="1"/>
</dbReference>
<dbReference type="InterPro" id="IPR036513">
    <property type="entry name" value="STAS_dom_sf"/>
</dbReference>
<dbReference type="PANTHER" id="PTHR33495">
    <property type="entry name" value="ANTI-SIGMA FACTOR ANTAGONIST TM_1081-RELATED-RELATED"/>
    <property type="match status" value="1"/>
</dbReference>
<dbReference type="RefSeq" id="WP_345695691.1">
    <property type="nucleotide sequence ID" value="NZ_BAABIS010000001.1"/>
</dbReference>
<evidence type="ECO:0000259" key="1">
    <source>
        <dbReference type="PROSITE" id="PS50801"/>
    </source>
</evidence>
<evidence type="ECO:0000313" key="3">
    <source>
        <dbReference type="Proteomes" id="UP001501752"/>
    </source>
</evidence>